<reference evidence="1 2" key="1">
    <citation type="submission" date="2012-10" db="EMBL/GenBank/DDBJ databases">
        <authorList>
            <person name="Genoscope - CEA"/>
        </authorList>
    </citation>
    <scope>NUCLEOTIDE SEQUENCE [LARGE SCALE GENOMIC DNA]</scope>
    <source>
        <strain evidence="2">AM13 / DSM 14728</strain>
        <plasmid evidence="1 2">DESAM_p</plasmid>
    </source>
</reference>
<keyword evidence="2" id="KW-1185">Reference proteome</keyword>
<dbReference type="Proteomes" id="UP000010808">
    <property type="component" value="Plasmid DESAM_p"/>
</dbReference>
<proteinExistence type="predicted"/>
<accession>L0RH18</accession>
<dbReference type="PATRIC" id="fig|1121451.3.peg.3465"/>
<keyword evidence="1" id="KW-0614">Plasmid</keyword>
<organism evidence="1 2">
    <name type="scientific">Maridesulfovibrio hydrothermalis AM13 = DSM 14728</name>
    <dbReference type="NCBI Taxonomy" id="1121451"/>
    <lineage>
        <taxon>Bacteria</taxon>
        <taxon>Pseudomonadati</taxon>
        <taxon>Thermodesulfobacteriota</taxon>
        <taxon>Desulfovibrionia</taxon>
        <taxon>Desulfovibrionales</taxon>
        <taxon>Desulfovibrionaceae</taxon>
        <taxon>Maridesulfovibrio</taxon>
    </lineage>
</organism>
<dbReference type="HOGENOM" id="CLU_2914945_0_0_7"/>
<evidence type="ECO:0000313" key="1">
    <source>
        <dbReference type="EMBL" id="CCO25532.1"/>
    </source>
</evidence>
<evidence type="ECO:0000313" key="2">
    <source>
        <dbReference type="Proteomes" id="UP000010808"/>
    </source>
</evidence>
<dbReference type="KEGG" id="dhy:DESAM_p0001"/>
<protein>
    <submittedName>
        <fullName evidence="1">Uncharacterized protein</fullName>
    </submittedName>
</protein>
<sequence>MNQQRADNVAGTTDERFTKTDAIRTASNNFEAALADMDKEAPAALVVREWDGWPITNNEFV</sequence>
<dbReference type="EMBL" id="FO203523">
    <property type="protein sequence ID" value="CCO25532.1"/>
    <property type="molecule type" value="Genomic_DNA"/>
</dbReference>
<name>L0RH18_9BACT</name>
<gene>
    <name evidence="1" type="ORF">DESAM_p0001</name>
</gene>
<dbReference type="AlphaFoldDB" id="L0RH18"/>
<geneLocation type="plasmid" evidence="1 2">
    <name>DESAM_p</name>
</geneLocation>